<gene>
    <name evidence="4" type="ORF">QFZ49_003677</name>
</gene>
<dbReference type="Pfam" id="PF00571">
    <property type="entry name" value="CBS"/>
    <property type="match status" value="1"/>
</dbReference>
<feature type="region of interest" description="Disordered" evidence="2">
    <location>
        <begin position="1"/>
        <end position="26"/>
    </location>
</feature>
<dbReference type="PROSITE" id="PS51371">
    <property type="entry name" value="CBS"/>
    <property type="match status" value="1"/>
</dbReference>
<evidence type="ECO:0000313" key="4">
    <source>
        <dbReference type="EMBL" id="MDQ0933737.1"/>
    </source>
</evidence>
<dbReference type="InterPro" id="IPR000644">
    <property type="entry name" value="CBS_dom"/>
</dbReference>
<accession>A0ABU0RRF8</accession>
<organism evidence="4 5">
    <name type="scientific">Streptomyces turgidiscabies</name>
    <dbReference type="NCBI Taxonomy" id="85558"/>
    <lineage>
        <taxon>Bacteria</taxon>
        <taxon>Bacillati</taxon>
        <taxon>Actinomycetota</taxon>
        <taxon>Actinomycetes</taxon>
        <taxon>Kitasatosporales</taxon>
        <taxon>Streptomycetaceae</taxon>
        <taxon>Streptomyces</taxon>
    </lineage>
</organism>
<dbReference type="Proteomes" id="UP001223072">
    <property type="component" value="Unassembled WGS sequence"/>
</dbReference>
<dbReference type="InterPro" id="IPR046342">
    <property type="entry name" value="CBS_dom_sf"/>
</dbReference>
<feature type="domain" description="CBS" evidence="3">
    <location>
        <begin position="24"/>
        <end position="82"/>
    </location>
</feature>
<evidence type="ECO:0000256" key="1">
    <source>
        <dbReference type="PROSITE-ProRule" id="PRU00703"/>
    </source>
</evidence>
<sequence>MTLVQMQNRPAGANPAPSTAGEAMDAAGPQVWHDMTVEVALSVTAAARTGHLVLCDEDGQYVGLVTRARLAAVRDSRGYTDRIRLSDLTDGSGRFAEHGSAPGVPVLALSR</sequence>
<comment type="caution">
    <text evidence="4">The sequence shown here is derived from an EMBL/GenBank/DDBJ whole genome shotgun (WGS) entry which is preliminary data.</text>
</comment>
<evidence type="ECO:0000256" key="2">
    <source>
        <dbReference type="SAM" id="MobiDB-lite"/>
    </source>
</evidence>
<dbReference type="SUPFAM" id="SSF54631">
    <property type="entry name" value="CBS-domain pair"/>
    <property type="match status" value="1"/>
</dbReference>
<reference evidence="4 5" key="1">
    <citation type="submission" date="2023-07" db="EMBL/GenBank/DDBJ databases">
        <title>Comparative genomics of wheat-associated soil bacteria to identify genetic determinants of phenazine resistance.</title>
        <authorList>
            <person name="Mouncey N."/>
        </authorList>
    </citation>
    <scope>NUCLEOTIDE SEQUENCE [LARGE SCALE GENOMIC DNA]</scope>
    <source>
        <strain evidence="4 5">W2I16</strain>
    </source>
</reference>
<name>A0ABU0RRF8_9ACTN</name>
<dbReference type="RefSeq" id="WP_307627458.1">
    <property type="nucleotide sequence ID" value="NZ_JAUSZS010000004.1"/>
</dbReference>
<protein>
    <submittedName>
        <fullName evidence="4">CBS domain-containing protein</fullName>
    </submittedName>
</protein>
<keyword evidence="5" id="KW-1185">Reference proteome</keyword>
<keyword evidence="1" id="KW-0129">CBS domain</keyword>
<evidence type="ECO:0000259" key="3">
    <source>
        <dbReference type="PROSITE" id="PS51371"/>
    </source>
</evidence>
<proteinExistence type="predicted"/>
<evidence type="ECO:0000313" key="5">
    <source>
        <dbReference type="Proteomes" id="UP001223072"/>
    </source>
</evidence>
<dbReference type="EMBL" id="JAUSZS010000004">
    <property type="protein sequence ID" value="MDQ0933737.1"/>
    <property type="molecule type" value="Genomic_DNA"/>
</dbReference>